<dbReference type="AlphaFoldDB" id="A0A5Q0MCG8"/>
<evidence type="ECO:0000256" key="1">
    <source>
        <dbReference type="SAM" id="Phobius"/>
    </source>
</evidence>
<dbReference type="Proteomes" id="UP000326780">
    <property type="component" value="Chromosome"/>
</dbReference>
<protein>
    <submittedName>
        <fullName evidence="2">Uncharacterized protein</fullName>
    </submittedName>
</protein>
<evidence type="ECO:0000313" key="2">
    <source>
        <dbReference type="EMBL" id="QFZ86768.1"/>
    </source>
</evidence>
<feature type="transmembrane region" description="Helical" evidence="1">
    <location>
        <begin position="42"/>
        <end position="62"/>
    </location>
</feature>
<evidence type="ECO:0000313" key="3">
    <source>
        <dbReference type="Proteomes" id="UP000326780"/>
    </source>
</evidence>
<name>A0A5Q0MCG8_VARPD</name>
<keyword evidence="1" id="KW-0812">Transmembrane</keyword>
<gene>
    <name evidence="2" type="ORF">GFK26_30315</name>
</gene>
<proteinExistence type="predicted"/>
<keyword evidence="1" id="KW-0472">Membrane</keyword>
<sequence>MSSSGCRLVNAGDEARRSWVASVAELGEGISIMEILSNKNTIASILRFFFTSVPSFFPFFFLPA</sequence>
<accession>A0A5Q0MCG8</accession>
<dbReference type="EMBL" id="CP045644">
    <property type="protein sequence ID" value="QFZ86768.1"/>
    <property type="molecule type" value="Genomic_DNA"/>
</dbReference>
<reference evidence="2 3" key="1">
    <citation type="submission" date="2019-10" db="EMBL/GenBank/DDBJ databases">
        <title>Complete genome sequence of Variovorax paradoxus 5C-2.</title>
        <authorList>
            <person name="Gogoleva N.E."/>
            <person name="Balkin A.S."/>
        </authorList>
    </citation>
    <scope>NUCLEOTIDE SEQUENCE [LARGE SCALE GENOMIC DNA]</scope>
    <source>
        <strain evidence="2 3">5C-2</strain>
    </source>
</reference>
<dbReference type="RefSeq" id="WP_153285218.1">
    <property type="nucleotide sequence ID" value="NZ_CP045644.1"/>
</dbReference>
<keyword evidence="1" id="KW-1133">Transmembrane helix</keyword>
<organism evidence="2 3">
    <name type="scientific">Variovorax paradoxus</name>
    <dbReference type="NCBI Taxonomy" id="34073"/>
    <lineage>
        <taxon>Bacteria</taxon>
        <taxon>Pseudomonadati</taxon>
        <taxon>Pseudomonadota</taxon>
        <taxon>Betaproteobacteria</taxon>
        <taxon>Burkholderiales</taxon>
        <taxon>Comamonadaceae</taxon>
        <taxon>Variovorax</taxon>
    </lineage>
</organism>